<feature type="transmembrane region" description="Helical" evidence="1">
    <location>
        <begin position="58"/>
        <end position="77"/>
    </location>
</feature>
<dbReference type="OrthoDB" id="1367216at2"/>
<keyword evidence="1" id="KW-0472">Membrane</keyword>
<evidence type="ECO:0000313" key="2">
    <source>
        <dbReference type="EMBL" id="RXR19371.1"/>
    </source>
</evidence>
<dbReference type="RefSeq" id="WP_129435829.1">
    <property type="nucleotide sequence ID" value="NZ_SBKO01000002.1"/>
</dbReference>
<sequence length="226" mass="27106">MRIQKISVLIEILYFLNIALYLFDSIYHKINIDDYLSLLRIPFLLVLYLLTSKKKNIIYILSLLMYQFSAILFTQNYTQSFQYATMFSLIFKISLTYVLIDLLNKNYRKAVGFTLIPIFVLYLYVISFILEDLSQYYFIYWIVNFLITALIGSIGVISFVHEFSRKNVWLLFGTMLFVIQIVLFSLNKYYFKNDYVYEYNVLFYAFAHFAIYRFIILQEKSETEIA</sequence>
<dbReference type="Proteomes" id="UP000290283">
    <property type="component" value="Unassembled WGS sequence"/>
</dbReference>
<reference evidence="3" key="1">
    <citation type="submission" date="2019-01" db="EMBL/GenBank/DDBJ databases">
        <title>Cytophagaceae bacterium strain CAR-16.</title>
        <authorList>
            <person name="Chen W.-M."/>
        </authorList>
    </citation>
    <scope>NUCLEOTIDE SEQUENCE [LARGE SCALE GENOMIC DNA]</scope>
    <source>
        <strain evidence="3">LLJ-11</strain>
    </source>
</reference>
<feature type="transmembrane region" description="Helical" evidence="1">
    <location>
        <begin position="199"/>
        <end position="216"/>
    </location>
</feature>
<feature type="transmembrane region" description="Helical" evidence="1">
    <location>
        <begin position="83"/>
        <end position="103"/>
    </location>
</feature>
<organism evidence="2 3">
    <name type="scientific">Flavobacterium amnicola</name>
    <dbReference type="NCBI Taxonomy" id="2506422"/>
    <lineage>
        <taxon>Bacteria</taxon>
        <taxon>Pseudomonadati</taxon>
        <taxon>Bacteroidota</taxon>
        <taxon>Flavobacteriia</taxon>
        <taxon>Flavobacteriales</taxon>
        <taxon>Flavobacteriaceae</taxon>
        <taxon>Flavobacterium</taxon>
    </lineage>
</organism>
<protein>
    <recommendedName>
        <fullName evidence="4">YhhN-like protein</fullName>
    </recommendedName>
</protein>
<feature type="transmembrane region" description="Helical" evidence="1">
    <location>
        <begin position="110"/>
        <end position="130"/>
    </location>
</feature>
<dbReference type="AlphaFoldDB" id="A0A4Q1K4L5"/>
<feature type="transmembrane region" description="Helical" evidence="1">
    <location>
        <begin position="136"/>
        <end position="160"/>
    </location>
</feature>
<feature type="transmembrane region" description="Helical" evidence="1">
    <location>
        <begin position="35"/>
        <end position="51"/>
    </location>
</feature>
<comment type="caution">
    <text evidence="2">The sequence shown here is derived from an EMBL/GenBank/DDBJ whole genome shotgun (WGS) entry which is preliminary data.</text>
</comment>
<accession>A0A4Q1K4L5</accession>
<keyword evidence="1" id="KW-1133">Transmembrane helix</keyword>
<evidence type="ECO:0008006" key="4">
    <source>
        <dbReference type="Google" id="ProtNLM"/>
    </source>
</evidence>
<evidence type="ECO:0000313" key="3">
    <source>
        <dbReference type="Proteomes" id="UP000290283"/>
    </source>
</evidence>
<dbReference type="EMBL" id="SBKO01000002">
    <property type="protein sequence ID" value="RXR19371.1"/>
    <property type="molecule type" value="Genomic_DNA"/>
</dbReference>
<feature type="transmembrane region" description="Helical" evidence="1">
    <location>
        <begin position="7"/>
        <end position="23"/>
    </location>
</feature>
<proteinExistence type="predicted"/>
<keyword evidence="1" id="KW-0812">Transmembrane</keyword>
<evidence type="ECO:0000256" key="1">
    <source>
        <dbReference type="SAM" id="Phobius"/>
    </source>
</evidence>
<gene>
    <name evidence="2" type="ORF">EQG63_07985</name>
</gene>
<name>A0A4Q1K4L5_9FLAO</name>
<keyword evidence="3" id="KW-1185">Reference proteome</keyword>
<feature type="transmembrane region" description="Helical" evidence="1">
    <location>
        <begin position="167"/>
        <end position="187"/>
    </location>
</feature>